<dbReference type="RefSeq" id="WP_184069880.1">
    <property type="nucleotide sequence ID" value="NZ_JACHNZ010000028.1"/>
</dbReference>
<evidence type="ECO:0000256" key="3">
    <source>
        <dbReference type="ARBA" id="ARBA00023143"/>
    </source>
</evidence>
<gene>
    <name evidence="7" type="ORF">GGQ98_002451</name>
</gene>
<organism evidence="7 8">
    <name type="scientific">Sphingosinicella soli</name>
    <dbReference type="NCBI Taxonomy" id="333708"/>
    <lineage>
        <taxon>Bacteria</taxon>
        <taxon>Pseudomonadati</taxon>
        <taxon>Pseudomonadota</taxon>
        <taxon>Alphaproteobacteria</taxon>
        <taxon>Sphingomonadales</taxon>
        <taxon>Sphingosinicellaceae</taxon>
        <taxon>Sphingosinicella</taxon>
    </lineage>
</organism>
<dbReference type="Gene3D" id="1.20.1330.10">
    <property type="entry name" value="f41 fragment of flagellin, N-terminal domain"/>
    <property type="match status" value="2"/>
</dbReference>
<keyword evidence="7" id="KW-0969">Cilium</keyword>
<dbReference type="PRINTS" id="PR00207">
    <property type="entry name" value="FLAGELLIN"/>
</dbReference>
<dbReference type="GO" id="GO:0005576">
    <property type="term" value="C:extracellular region"/>
    <property type="evidence" value="ECO:0007669"/>
    <property type="project" value="UniProtKB-SubCell"/>
</dbReference>
<accession>A0A7W7F7M2</accession>
<keyword evidence="8" id="KW-1185">Reference proteome</keyword>
<dbReference type="InterPro" id="IPR001492">
    <property type="entry name" value="Flagellin"/>
</dbReference>
<evidence type="ECO:0000259" key="6">
    <source>
        <dbReference type="Pfam" id="PF00700"/>
    </source>
</evidence>
<dbReference type="InterPro" id="IPR042187">
    <property type="entry name" value="Flagellin_C_sub2"/>
</dbReference>
<comment type="subcellular location">
    <subcellularLocation>
        <location evidence="4">Secreted</location>
    </subcellularLocation>
    <subcellularLocation>
        <location evidence="4">Bacterial flagellum</location>
    </subcellularLocation>
</comment>
<dbReference type="AlphaFoldDB" id="A0A7W7F7M2"/>
<dbReference type="Gene3D" id="3.30.70.2120">
    <property type="match status" value="2"/>
</dbReference>
<dbReference type="Pfam" id="PF00700">
    <property type="entry name" value="Flagellin_C"/>
    <property type="match status" value="1"/>
</dbReference>
<dbReference type="InterPro" id="IPR046358">
    <property type="entry name" value="Flagellin_C"/>
</dbReference>
<dbReference type="Proteomes" id="UP000566324">
    <property type="component" value="Unassembled WGS sequence"/>
</dbReference>
<evidence type="ECO:0000313" key="7">
    <source>
        <dbReference type="EMBL" id="MBB4632824.1"/>
    </source>
</evidence>
<feature type="domain" description="Flagellin C-terminal" evidence="6">
    <location>
        <begin position="460"/>
        <end position="544"/>
    </location>
</feature>
<dbReference type="Pfam" id="PF00669">
    <property type="entry name" value="Flagellin_N"/>
    <property type="match status" value="1"/>
</dbReference>
<comment type="similarity">
    <text evidence="1 4">Belongs to the bacterial flagellin family.</text>
</comment>
<feature type="domain" description="Flagellin N-terminal" evidence="5">
    <location>
        <begin position="4"/>
        <end position="142"/>
    </location>
</feature>
<dbReference type="InterPro" id="IPR001029">
    <property type="entry name" value="Flagellin_N"/>
</dbReference>
<dbReference type="Pfam" id="PF07196">
    <property type="entry name" value="Flagellin_IN"/>
    <property type="match status" value="2"/>
</dbReference>
<dbReference type="EMBL" id="JACHNZ010000028">
    <property type="protein sequence ID" value="MBB4632824.1"/>
    <property type="molecule type" value="Genomic_DNA"/>
</dbReference>
<protein>
    <recommendedName>
        <fullName evidence="4">Flagellin</fullName>
    </recommendedName>
</protein>
<proteinExistence type="inferred from homology"/>
<evidence type="ECO:0000256" key="1">
    <source>
        <dbReference type="ARBA" id="ARBA00005709"/>
    </source>
</evidence>
<comment type="function">
    <text evidence="4">Flagellin is the subunit protein which polymerizes to form the filaments of bacterial flagella.</text>
</comment>
<dbReference type="PANTHER" id="PTHR42792:SF2">
    <property type="entry name" value="FLAGELLIN"/>
    <property type="match status" value="1"/>
</dbReference>
<evidence type="ECO:0000313" key="8">
    <source>
        <dbReference type="Proteomes" id="UP000566324"/>
    </source>
</evidence>
<comment type="caution">
    <text evidence="7">The sequence shown here is derived from an EMBL/GenBank/DDBJ whole genome shotgun (WGS) entry which is preliminary data.</text>
</comment>
<keyword evidence="2 4" id="KW-0964">Secreted</keyword>
<evidence type="ECO:0000256" key="4">
    <source>
        <dbReference type="RuleBase" id="RU362073"/>
    </source>
</evidence>
<reference evidence="7 8" key="1">
    <citation type="submission" date="2020-08" db="EMBL/GenBank/DDBJ databases">
        <title>Genomic Encyclopedia of Type Strains, Phase IV (KMG-IV): sequencing the most valuable type-strain genomes for metagenomic binning, comparative biology and taxonomic classification.</title>
        <authorList>
            <person name="Goeker M."/>
        </authorList>
    </citation>
    <scope>NUCLEOTIDE SEQUENCE [LARGE SCALE GENOMIC DNA]</scope>
    <source>
        <strain evidence="7 8">DSM 17328</strain>
    </source>
</reference>
<dbReference type="PANTHER" id="PTHR42792">
    <property type="entry name" value="FLAGELLIN"/>
    <property type="match status" value="1"/>
</dbReference>
<dbReference type="InterPro" id="IPR010810">
    <property type="entry name" value="Flagellin_hook_IN_motif"/>
</dbReference>
<keyword evidence="7" id="KW-0966">Cell projection</keyword>
<keyword evidence="7" id="KW-0282">Flagellum</keyword>
<dbReference type="GO" id="GO:0009288">
    <property type="term" value="C:bacterial-type flagellum"/>
    <property type="evidence" value="ECO:0007669"/>
    <property type="project" value="UniProtKB-SubCell"/>
</dbReference>
<sequence>MTVINTNISALRAQSGSAAAESSLSKAMERLSTGKRINSAKDDAAGLAISQRMTANIRGMAVAIRNANDGISMAQTAEGALGEVTNILQRIRELTVQSANGTFSAQNRSSLQDETNQLLAEVNNISKTANFNGLKLLDGSVTNLKLQTGVNAGDSVSISMANVSSNALGLTSGGAPGQITTGRVGAVTGLAVGDVTFNGVDALGSVPTAATAEALAAAINENSDKHGVKATASNNVTSAKITAESFAVGDITIGGVSVGAAASVEELVSNINRNDFGVTATLNADKTISLSNTDGKAITVGGTAAGGFTAATYQGFVSLQSSDGSDIKVVGTDTTPATAIADVQLMGLNVASDGVSFMGGAVSGAALAADALVINGVEIGASATASAADKAAAINAASDNTGVAATVSGTSLVLTSTDGSGIRVEGAGAAAIGFVAQGGTAYMTSTLDISSQESAVAALSVLDEAIDSVASTRGDLGALQNRLESTVSNLTTTSTNLTEARSRIEDADFSAESTNLARSQVLSQAATAMLAQANQTQQNVLSLLR</sequence>
<dbReference type="Gene3D" id="6.10.10.10">
    <property type="entry name" value="Flagellar export chaperone, C-terminal domain"/>
    <property type="match status" value="1"/>
</dbReference>
<dbReference type="SUPFAM" id="SSF64518">
    <property type="entry name" value="Phase 1 flagellin"/>
    <property type="match status" value="2"/>
</dbReference>
<evidence type="ECO:0000259" key="5">
    <source>
        <dbReference type="Pfam" id="PF00669"/>
    </source>
</evidence>
<keyword evidence="3 4" id="KW-0975">Bacterial flagellum</keyword>
<dbReference type="GO" id="GO:0005198">
    <property type="term" value="F:structural molecule activity"/>
    <property type="evidence" value="ECO:0007669"/>
    <property type="project" value="UniProtKB-UniRule"/>
</dbReference>
<name>A0A7W7F7M2_9SPHN</name>
<evidence type="ECO:0000256" key="2">
    <source>
        <dbReference type="ARBA" id="ARBA00022525"/>
    </source>
</evidence>